<dbReference type="EMBL" id="JAVXUO010001736">
    <property type="protein sequence ID" value="KAK2979615.1"/>
    <property type="molecule type" value="Genomic_DNA"/>
</dbReference>
<dbReference type="InterPro" id="IPR011990">
    <property type="entry name" value="TPR-like_helical_dom_sf"/>
</dbReference>
<organism evidence="1 2">
    <name type="scientific">Escallonia rubra</name>
    <dbReference type="NCBI Taxonomy" id="112253"/>
    <lineage>
        <taxon>Eukaryota</taxon>
        <taxon>Viridiplantae</taxon>
        <taxon>Streptophyta</taxon>
        <taxon>Embryophyta</taxon>
        <taxon>Tracheophyta</taxon>
        <taxon>Spermatophyta</taxon>
        <taxon>Magnoliopsida</taxon>
        <taxon>eudicotyledons</taxon>
        <taxon>Gunneridae</taxon>
        <taxon>Pentapetalae</taxon>
        <taxon>asterids</taxon>
        <taxon>campanulids</taxon>
        <taxon>Escalloniales</taxon>
        <taxon>Escalloniaceae</taxon>
        <taxon>Escallonia</taxon>
    </lineage>
</organism>
<dbReference type="Gene3D" id="2.170.270.10">
    <property type="entry name" value="SET domain"/>
    <property type="match status" value="1"/>
</dbReference>
<sequence>MEMRAIEDVEAGRDVTPPLPPLAFALHDTYLHSHCSACFSPLPLNSRIAPTFPRNPHPVLLYCSAQCSASDSPLHLRSPERHLLSRPSADADSDSSDLRVALRLLYSLEASGIISPNDGGLPSDREKMMQDHGGWMSNRDKLIQKGGFLSRIGGLMSNHDKLIGNADALSTVGGISSNSKKLIPNEAVLSMENDDDGILEKISAGAKAMAAARRLRDGLELDSNFNRLIEEVVLCIVVTNAVEVQDDAGCSVGIAVYDVTFSWINHSCSPNACYRFVPRWCPGGGDSRLMIAPAVTDGGGGRVGLEDTGLSRFIHCYLCVSCNVGCGGYGPRVVVRSIKAIKEGDEVSIAYTDLLQPKAMRKSDLWSKYRFICHCTRCCAWSLDHADQILQDTSAVYPDSSNPSSDQNFYRDEVVSELTEFIDAAMSDYLSFGNAESCCEKLENVLTHGLLDEQSEPKEEKFHQKSRLHPLHHLSLNAYTTLASAYKTRANDLLALDSDKPERQLFSLDMSRNSAAYSLLLAGATHHLFLSEPSLISAVANFWTSAGESLLNLGKSSVWNLFVKAQFPVPEFLYFRIEKCCNYVLMDKCEALFDSSQPHSAELEAMSRDLLCCITKIVPKIWTFLTHKHCYLELVKDPIDFGWLGTVKSLNEVNFYANASSSGLHRSNFRCELEGNVSQERMIIFQLGVHCLLYGGVLANVCYGQDSYLIRSIRSHLYGDSA</sequence>
<reference evidence="1" key="1">
    <citation type="submission" date="2022-12" db="EMBL/GenBank/DDBJ databases">
        <title>Draft genome assemblies for two species of Escallonia (Escalloniales).</title>
        <authorList>
            <person name="Chanderbali A."/>
            <person name="Dervinis C."/>
            <person name="Anghel I."/>
            <person name="Soltis D."/>
            <person name="Soltis P."/>
            <person name="Zapata F."/>
        </authorList>
    </citation>
    <scope>NUCLEOTIDE SEQUENCE</scope>
    <source>
        <strain evidence="1">UCBG92.1500</strain>
        <tissue evidence="1">Leaf</tissue>
    </source>
</reference>
<proteinExistence type="predicted"/>
<dbReference type="SUPFAM" id="SSF82199">
    <property type="entry name" value="SET domain"/>
    <property type="match status" value="1"/>
</dbReference>
<protein>
    <recommendedName>
        <fullName evidence="3">SET domain-containing protein</fullName>
    </recommendedName>
</protein>
<keyword evidence="2" id="KW-1185">Reference proteome</keyword>
<dbReference type="CDD" id="cd20071">
    <property type="entry name" value="SET_SMYD"/>
    <property type="match status" value="1"/>
</dbReference>
<name>A0AA88RUH1_9ASTE</name>
<evidence type="ECO:0000313" key="2">
    <source>
        <dbReference type="Proteomes" id="UP001187471"/>
    </source>
</evidence>
<accession>A0AA88RUH1</accession>
<evidence type="ECO:0008006" key="3">
    <source>
        <dbReference type="Google" id="ProtNLM"/>
    </source>
</evidence>
<dbReference type="PANTHER" id="PTHR47780:SF1">
    <property type="entry name" value="PROTEIN SET DOMAIN GROUP 41"/>
    <property type="match status" value="1"/>
</dbReference>
<dbReference type="InterPro" id="IPR046341">
    <property type="entry name" value="SET_dom_sf"/>
</dbReference>
<dbReference type="Proteomes" id="UP001187471">
    <property type="component" value="Unassembled WGS sequence"/>
</dbReference>
<evidence type="ECO:0000313" key="1">
    <source>
        <dbReference type="EMBL" id="KAK2979615.1"/>
    </source>
</evidence>
<dbReference type="AlphaFoldDB" id="A0AA88RUH1"/>
<gene>
    <name evidence="1" type="ORF">RJ640_020107</name>
</gene>
<dbReference type="Gene3D" id="1.25.40.10">
    <property type="entry name" value="Tetratricopeptide repeat domain"/>
    <property type="match status" value="1"/>
</dbReference>
<dbReference type="PANTHER" id="PTHR47780">
    <property type="entry name" value="PROTEIN SET DOMAIN GROUP 41"/>
    <property type="match status" value="1"/>
</dbReference>
<comment type="caution">
    <text evidence="1">The sequence shown here is derived from an EMBL/GenBank/DDBJ whole genome shotgun (WGS) entry which is preliminary data.</text>
</comment>